<sequence length="199" mass="23171">MAIKDSSYVKWPPRLRGDPATRNRNVYCYFHKDHGHSTKNCRNLRNEIEELFCRGCLKNIIQKENKNQADRQEEQRRNAPESSSRQNEQPQRQLLEERPIREVINMITGGSIIAGCTSAASKTLVRELEHEEQNPPERPRLEDPIYFTEDDARGIKYPHDNALVIKMRLNDFEVKHVLVDLGSSADILFKDAFDKLQLQ</sequence>
<dbReference type="Proteomes" id="UP000189703">
    <property type="component" value="Unplaced"/>
</dbReference>
<gene>
    <name evidence="3" type="primary">LOC104596666</name>
</gene>
<dbReference type="PANTHER" id="PTHR33240:SF17">
    <property type="entry name" value="EUKARYOTIC PEPTIDE CHAIN RELEASE FACTOR GTP-BINDING SUBUNIT-LIKE"/>
    <property type="match status" value="1"/>
</dbReference>
<dbReference type="PANTHER" id="PTHR33240">
    <property type="entry name" value="OS08G0508500 PROTEIN"/>
    <property type="match status" value="1"/>
</dbReference>
<dbReference type="AlphaFoldDB" id="A0A1U8A3D5"/>
<dbReference type="OrthoDB" id="1092276at2759"/>
<evidence type="ECO:0000313" key="3">
    <source>
        <dbReference type="RefSeq" id="XP_010256223.1"/>
    </source>
</evidence>
<reference evidence="3" key="1">
    <citation type="submission" date="2025-08" db="UniProtKB">
        <authorList>
            <consortium name="RefSeq"/>
        </authorList>
    </citation>
    <scope>IDENTIFICATION</scope>
</reference>
<proteinExistence type="predicted"/>
<accession>A0A1U8A3D5</accession>
<feature type="compositionally biased region" description="Polar residues" evidence="1">
    <location>
        <begin position="80"/>
        <end position="92"/>
    </location>
</feature>
<dbReference type="InParanoid" id="A0A1U8A3D5"/>
<protein>
    <submittedName>
        <fullName evidence="3">Uncharacterized protein LOC104596666</fullName>
    </submittedName>
</protein>
<keyword evidence="2" id="KW-1185">Reference proteome</keyword>
<evidence type="ECO:0000313" key="2">
    <source>
        <dbReference type="Proteomes" id="UP000189703"/>
    </source>
</evidence>
<dbReference type="OMA" id="HTIEECA"/>
<dbReference type="RefSeq" id="XP_010256223.1">
    <property type="nucleotide sequence ID" value="XM_010257921.1"/>
</dbReference>
<organism evidence="2 3">
    <name type="scientific">Nelumbo nucifera</name>
    <name type="common">Sacred lotus</name>
    <dbReference type="NCBI Taxonomy" id="4432"/>
    <lineage>
        <taxon>Eukaryota</taxon>
        <taxon>Viridiplantae</taxon>
        <taxon>Streptophyta</taxon>
        <taxon>Embryophyta</taxon>
        <taxon>Tracheophyta</taxon>
        <taxon>Spermatophyta</taxon>
        <taxon>Magnoliopsida</taxon>
        <taxon>Proteales</taxon>
        <taxon>Nelumbonaceae</taxon>
        <taxon>Nelumbo</taxon>
    </lineage>
</organism>
<dbReference type="KEGG" id="nnu:104596666"/>
<evidence type="ECO:0000256" key="1">
    <source>
        <dbReference type="SAM" id="MobiDB-lite"/>
    </source>
</evidence>
<feature type="region of interest" description="Disordered" evidence="1">
    <location>
        <begin position="66"/>
        <end position="97"/>
    </location>
</feature>
<name>A0A1U8A3D5_NELNU</name>
<dbReference type="GeneID" id="104596666"/>
<dbReference type="eggNOG" id="KOG0017">
    <property type="taxonomic scope" value="Eukaryota"/>
</dbReference>
<feature type="compositionally biased region" description="Basic and acidic residues" evidence="1">
    <location>
        <begin position="66"/>
        <end position="79"/>
    </location>
</feature>